<dbReference type="InterPro" id="IPR019775">
    <property type="entry name" value="WD40_repeat_CS"/>
</dbReference>
<dbReference type="InterPro" id="IPR036047">
    <property type="entry name" value="F-box-like_dom_sf"/>
</dbReference>
<dbReference type="PROSITE" id="PS50181">
    <property type="entry name" value="FBOX"/>
    <property type="match status" value="1"/>
</dbReference>
<dbReference type="SMART" id="SM00320">
    <property type="entry name" value="WD40"/>
    <property type="match status" value="6"/>
</dbReference>
<sequence length="576" mass="62990">MSTIVTKKGQPSNYSPRTLETSRRRLGNFLTSIVSLGSPLASSRTRSTSELPELPLKARIYRRGGGTEGELEEQFSELGIVDLRRSNSGGRIKSGSVGMVGIRPKALKTEGLCLTDLPDDLLLTILEHLPLSARQIHTVSLVSRLFFDIAQSPVLWTRLYRSTPGFRLSDSAVRRAVAAESPSPGIWDGDDWIVLQGPAAALRPIYTTPSRPRRGGAPSTPKPASSPADAIPIHYPTLYRSRYTYSRHLRDPSPAHRSHTESLTEHTDAVYCTRSAGPWLFTGSRDRSIRIWRLAPLDEWGQPGKTRLVKTIQDAHAGSVLCLRVELDENGEGMMVTGSSDRTVKVWELSLWSASSEPDVKLLDTLSGHTNGVLDVLLTAKHIVSCSKDCSIRISDRSDRTLLFTLLGHTQPVNALAVSPDGKHIVSGSGDGSWRIWELAGGRQLDITNTSRKGPGLACIAWQDGYIISGDNARKVNVYSAETGDIIRTLTGHTDLVRTVAADKAESLIYSGSYDGAIRMFGIKTGLCVRKITTTPPTYIFSLDLSWNKVFVARQDGAIEIITLVTGLPYLHLMDG</sequence>
<dbReference type="PROSITE" id="PS00678">
    <property type="entry name" value="WD_REPEATS_1"/>
    <property type="match status" value="2"/>
</dbReference>
<feature type="repeat" description="WD" evidence="3">
    <location>
        <begin position="406"/>
        <end position="447"/>
    </location>
</feature>
<dbReference type="InterPro" id="IPR001680">
    <property type="entry name" value="WD40_rpt"/>
</dbReference>
<feature type="domain" description="F-box" evidence="5">
    <location>
        <begin position="111"/>
        <end position="159"/>
    </location>
</feature>
<dbReference type="SUPFAM" id="SSF50978">
    <property type="entry name" value="WD40 repeat-like"/>
    <property type="match status" value="1"/>
</dbReference>
<keyword evidence="1 3" id="KW-0853">WD repeat</keyword>
<dbReference type="PANTHER" id="PTHR44019">
    <property type="entry name" value="WD REPEAT-CONTAINING PROTEIN 55"/>
    <property type="match status" value="1"/>
</dbReference>
<dbReference type="EMBL" id="JAKWFO010000006">
    <property type="protein sequence ID" value="KAI9634772.1"/>
    <property type="molecule type" value="Genomic_DNA"/>
</dbReference>
<reference evidence="6" key="1">
    <citation type="journal article" date="2022" name="G3 (Bethesda)">
        <title>High quality genome of the basidiomycete yeast Dioszegia hungarica PDD-24b-2 isolated from cloud water.</title>
        <authorList>
            <person name="Jarrige D."/>
            <person name="Haridas S."/>
            <person name="Bleykasten-Grosshans C."/>
            <person name="Joly M."/>
            <person name="Nadalig T."/>
            <person name="Sancelme M."/>
            <person name="Vuilleumier S."/>
            <person name="Grigoriev I.V."/>
            <person name="Amato P."/>
            <person name="Bringel F."/>
        </authorList>
    </citation>
    <scope>NUCLEOTIDE SEQUENCE</scope>
    <source>
        <strain evidence="6">PDD-24b-2</strain>
    </source>
</reference>
<dbReference type="SMART" id="SM00256">
    <property type="entry name" value="FBOX"/>
    <property type="match status" value="1"/>
</dbReference>
<keyword evidence="7" id="KW-1185">Reference proteome</keyword>
<evidence type="ECO:0000256" key="1">
    <source>
        <dbReference type="ARBA" id="ARBA00022574"/>
    </source>
</evidence>
<evidence type="ECO:0000256" key="4">
    <source>
        <dbReference type="SAM" id="MobiDB-lite"/>
    </source>
</evidence>
<organism evidence="6 7">
    <name type="scientific">Dioszegia hungarica</name>
    <dbReference type="NCBI Taxonomy" id="4972"/>
    <lineage>
        <taxon>Eukaryota</taxon>
        <taxon>Fungi</taxon>
        <taxon>Dikarya</taxon>
        <taxon>Basidiomycota</taxon>
        <taxon>Agaricomycotina</taxon>
        <taxon>Tremellomycetes</taxon>
        <taxon>Tremellales</taxon>
        <taxon>Bulleribasidiaceae</taxon>
        <taxon>Dioszegia</taxon>
    </lineage>
</organism>
<evidence type="ECO:0000256" key="2">
    <source>
        <dbReference type="ARBA" id="ARBA00022737"/>
    </source>
</evidence>
<protein>
    <submittedName>
        <fullName evidence="6">WD40-repeat-containing domain protein</fullName>
    </submittedName>
</protein>
<dbReference type="GeneID" id="77728930"/>
<comment type="caution">
    <text evidence="6">The sequence shown here is derived from an EMBL/GenBank/DDBJ whole genome shotgun (WGS) entry which is preliminary data.</text>
</comment>
<accession>A0AA38H5A7</accession>
<proteinExistence type="predicted"/>
<gene>
    <name evidence="6" type="ORF">MKK02DRAFT_37649</name>
</gene>
<dbReference type="RefSeq" id="XP_052944549.1">
    <property type="nucleotide sequence ID" value="XM_053089725.1"/>
</dbReference>
<dbReference type="Pfam" id="PF12937">
    <property type="entry name" value="F-box-like"/>
    <property type="match status" value="1"/>
</dbReference>
<dbReference type="InterPro" id="IPR001810">
    <property type="entry name" value="F-box_dom"/>
</dbReference>
<dbReference type="Gene3D" id="1.20.1280.50">
    <property type="match status" value="1"/>
</dbReference>
<evidence type="ECO:0000259" key="5">
    <source>
        <dbReference type="PROSITE" id="PS50181"/>
    </source>
</evidence>
<dbReference type="Pfam" id="PF00400">
    <property type="entry name" value="WD40"/>
    <property type="match status" value="5"/>
</dbReference>
<dbReference type="Gene3D" id="2.130.10.10">
    <property type="entry name" value="YVTN repeat-like/Quinoprotein amine dehydrogenase"/>
    <property type="match status" value="3"/>
</dbReference>
<dbReference type="PROSITE" id="PS50294">
    <property type="entry name" value="WD_REPEATS_REGION"/>
    <property type="match status" value="2"/>
</dbReference>
<feature type="region of interest" description="Disordered" evidence="4">
    <location>
        <begin position="205"/>
        <end position="231"/>
    </location>
</feature>
<dbReference type="SUPFAM" id="SSF81383">
    <property type="entry name" value="F-box domain"/>
    <property type="match status" value="1"/>
</dbReference>
<dbReference type="Proteomes" id="UP001164286">
    <property type="component" value="Unassembled WGS sequence"/>
</dbReference>
<name>A0AA38H5A7_9TREE</name>
<keyword evidence="2" id="KW-0677">Repeat</keyword>
<dbReference type="CDD" id="cd00200">
    <property type="entry name" value="WD40"/>
    <property type="match status" value="1"/>
</dbReference>
<evidence type="ECO:0000313" key="6">
    <source>
        <dbReference type="EMBL" id="KAI9634772.1"/>
    </source>
</evidence>
<dbReference type="AlphaFoldDB" id="A0AA38H5A7"/>
<dbReference type="InterPro" id="IPR050505">
    <property type="entry name" value="WDR55/POC1"/>
</dbReference>
<feature type="compositionally biased region" description="Low complexity" evidence="4">
    <location>
        <begin position="217"/>
        <end position="230"/>
    </location>
</feature>
<dbReference type="PANTHER" id="PTHR44019:SF8">
    <property type="entry name" value="POC1 CENTRIOLAR PROTEIN HOMOLOG"/>
    <property type="match status" value="1"/>
</dbReference>
<feature type="repeat" description="WD" evidence="3">
    <location>
        <begin position="490"/>
        <end position="531"/>
    </location>
</feature>
<feature type="repeat" description="WD" evidence="3">
    <location>
        <begin position="263"/>
        <end position="294"/>
    </location>
</feature>
<evidence type="ECO:0000313" key="7">
    <source>
        <dbReference type="Proteomes" id="UP001164286"/>
    </source>
</evidence>
<feature type="repeat" description="WD" evidence="3">
    <location>
        <begin position="313"/>
        <end position="350"/>
    </location>
</feature>
<dbReference type="InterPro" id="IPR015943">
    <property type="entry name" value="WD40/YVTN_repeat-like_dom_sf"/>
</dbReference>
<dbReference type="InterPro" id="IPR020472">
    <property type="entry name" value="WD40_PAC1"/>
</dbReference>
<dbReference type="PROSITE" id="PS50082">
    <property type="entry name" value="WD_REPEATS_2"/>
    <property type="match status" value="4"/>
</dbReference>
<evidence type="ECO:0000256" key="3">
    <source>
        <dbReference type="PROSITE-ProRule" id="PRU00221"/>
    </source>
</evidence>
<dbReference type="InterPro" id="IPR036322">
    <property type="entry name" value="WD40_repeat_dom_sf"/>
</dbReference>
<dbReference type="PRINTS" id="PR00320">
    <property type="entry name" value="GPROTEINBRPT"/>
</dbReference>